<evidence type="ECO:0000313" key="2">
    <source>
        <dbReference type="EMBL" id="WOX29140.1"/>
    </source>
</evidence>
<gene>
    <name evidence="1" type="ORF">F9Y85_18060</name>
    <name evidence="2" type="ORF">R5H13_02385</name>
</gene>
<dbReference type="Proteomes" id="UP001304419">
    <property type="component" value="Chromosome 1"/>
</dbReference>
<accession>A0A8I2H8Y2</accession>
<dbReference type="EMBL" id="WEIA01000013">
    <property type="protein sequence ID" value="NLR23184.1"/>
    <property type="molecule type" value="Genomic_DNA"/>
</dbReference>
<organism evidence="1 3">
    <name type="scientific">Pseudoalteromonas maricaloris</name>
    <dbReference type="NCBI Taxonomy" id="184924"/>
    <lineage>
        <taxon>Bacteria</taxon>
        <taxon>Pseudomonadati</taxon>
        <taxon>Pseudomonadota</taxon>
        <taxon>Gammaproteobacteria</taxon>
        <taxon>Alteromonadales</taxon>
        <taxon>Pseudoalteromonadaceae</taxon>
        <taxon>Pseudoalteromonas</taxon>
    </lineage>
</organism>
<name>A0A8I2H8Y2_9GAMM</name>
<protein>
    <submittedName>
        <fullName evidence="1">Uncharacterized protein</fullName>
    </submittedName>
</protein>
<evidence type="ECO:0000313" key="1">
    <source>
        <dbReference type="EMBL" id="NLR23184.1"/>
    </source>
</evidence>
<reference evidence="1" key="1">
    <citation type="submission" date="2019-10" db="EMBL/GenBank/DDBJ databases">
        <authorList>
            <person name="Paulsen S."/>
        </authorList>
    </citation>
    <scope>NUCLEOTIDE SEQUENCE</scope>
    <source>
        <strain evidence="1">LMG 19692</strain>
    </source>
</reference>
<dbReference type="AlphaFoldDB" id="A0A8I2H8Y2"/>
<reference evidence="2 4" key="2">
    <citation type="submission" date="2023-10" db="EMBL/GenBank/DDBJ databases">
        <title>To unveil natural product biosynthetic capacity in Pseudoalteromonas.</title>
        <authorList>
            <person name="Wang J."/>
        </authorList>
    </citation>
    <scope>NUCLEOTIDE SEQUENCE [LARGE SCALE GENOMIC DNA]</scope>
    <source>
        <strain evidence="2 4">DSM 15914</strain>
    </source>
</reference>
<keyword evidence="4" id="KW-1185">Reference proteome</keyword>
<sequence>MEIDFFTDLNNELEKCLTDNGLPVPAPSMLREHDTRPDESKNKIVHYDLKNLLLHVFSVKGRFVPVRRWDVHISNKLIGDPKISEIVSKLENGEDVTGFLSNGRAEEDQVKYADRLLSEWGIHHLHFKESRTKELLFVFFDSGGAYIIDILDHSKANWINTDLIQTIHDNWPELFKQYIYKSDSTPEKLTVDQRRALRDCNALTTVVVNDGTEYLPMGGGHTHSRHPTGAVIKSDMLFHDVKMLQSAVLNDVESIRSALLHVTKSPKLNLKLDENLYPFIVESNSNSLIDLKFE</sequence>
<evidence type="ECO:0000313" key="3">
    <source>
        <dbReference type="Proteomes" id="UP000646877"/>
    </source>
</evidence>
<dbReference type="EMBL" id="CP137578">
    <property type="protein sequence ID" value="WOX29140.1"/>
    <property type="molecule type" value="Genomic_DNA"/>
</dbReference>
<dbReference type="Proteomes" id="UP000646877">
    <property type="component" value="Unassembled WGS sequence"/>
</dbReference>
<proteinExistence type="predicted"/>
<evidence type="ECO:0000313" key="4">
    <source>
        <dbReference type="Proteomes" id="UP001304419"/>
    </source>
</evidence>
<dbReference type="RefSeq" id="WP_193522311.1">
    <property type="nucleotide sequence ID" value="NZ_CBCSDF010000007.1"/>
</dbReference>